<dbReference type="EMBL" id="FO082049">
    <property type="protein sequence ID" value="CCE83913.1"/>
    <property type="molecule type" value="Genomic_DNA"/>
</dbReference>
<dbReference type="OMA" id="FNMGRQY"/>
<dbReference type="FunCoup" id="G8Y5N3">
    <property type="interactions" value="450"/>
</dbReference>
<dbReference type="GO" id="GO:0006412">
    <property type="term" value="P:translation"/>
    <property type="evidence" value="ECO:0007669"/>
    <property type="project" value="InterPro"/>
</dbReference>
<dbReference type="Proteomes" id="UP000005222">
    <property type="component" value="Chromosome K"/>
</dbReference>
<feature type="coiled-coil region" evidence="4">
    <location>
        <begin position="270"/>
        <end position="304"/>
    </location>
</feature>
<dbReference type="STRING" id="559304.G8Y5N3"/>
<evidence type="ECO:0000256" key="1">
    <source>
        <dbReference type="ARBA" id="ARBA00008434"/>
    </source>
</evidence>
<name>G8Y5N3_PICSO</name>
<keyword evidence="7" id="KW-1185">Reference proteome</keyword>
<evidence type="ECO:0000313" key="6">
    <source>
        <dbReference type="EMBL" id="CCE84944.1"/>
    </source>
</evidence>
<dbReference type="SMART" id="SM01387">
    <property type="entry name" value="Ribosomal_S15"/>
    <property type="match status" value="1"/>
</dbReference>
<dbReference type="EMBL" id="FO082048">
    <property type="protein sequence ID" value="CCE84944.1"/>
    <property type="molecule type" value="Genomic_DNA"/>
</dbReference>
<sequence length="317" mass="36952">MSFVGLRFFGSSSVVRNAESIAISPKYAAKQFIPDNATKSKIKSLRRKELRLRRQIIRDVNNLKKQSLKAKKFEVDPVLGESSNPFIKRIYQEVEEPTHFAYGFERKEVEKLLYGAEKANLNKVGGNSILAESIKALEERKRRALLTIHNIKNTDAKDKKSLAIKHAREEFQRKEGDTASPEVQAAILTVKIHFAMEHVKRSAKDKVSIQHVREMVQQRQNVLKYLKKDDPERYYHAIAKLGLTDDVVTSEFNMDRQYLQDFKVWGEKTLVKLSEKQEKKRNKINELQKRVQQYNQLAKQNYDEIQRRFATEKQSSD</sequence>
<dbReference type="InParanoid" id="G8Y5N3"/>
<dbReference type="GO" id="GO:0005840">
    <property type="term" value="C:ribosome"/>
    <property type="evidence" value="ECO:0007669"/>
    <property type="project" value="UniProtKB-KW"/>
</dbReference>
<dbReference type="InterPro" id="IPR009068">
    <property type="entry name" value="uS15_NS1_RNA-bd_sf"/>
</dbReference>
<keyword evidence="2" id="KW-0689">Ribosomal protein</keyword>
<dbReference type="SUPFAM" id="SSF47060">
    <property type="entry name" value="S15/NS1 RNA-binding domain"/>
    <property type="match status" value="1"/>
</dbReference>
<evidence type="ECO:0000256" key="4">
    <source>
        <dbReference type="SAM" id="Coils"/>
    </source>
</evidence>
<evidence type="ECO:0000313" key="7">
    <source>
        <dbReference type="Proteomes" id="UP000005222"/>
    </source>
</evidence>
<reference evidence="7" key="2">
    <citation type="journal article" date="2012" name="G3 (Bethesda)">
        <title>Pichia sorbitophila, an interspecies yeast hybrid reveals early steps of genome resolution following polyploidization.</title>
        <authorList>
            <person name="Leh Louis V."/>
            <person name="Despons L."/>
            <person name="Friedrich A."/>
            <person name="Martin T."/>
            <person name="Durrens P."/>
            <person name="Casaregola S."/>
            <person name="Neuveglise C."/>
            <person name="Fairhead C."/>
            <person name="Marck C."/>
            <person name="Cruz J.A."/>
            <person name="Straub M.L."/>
            <person name="Kugler V."/>
            <person name="Sacerdot C."/>
            <person name="Uzunov Z."/>
            <person name="Thierry A."/>
            <person name="Weiss S."/>
            <person name="Bleykasten C."/>
            <person name="De Montigny J."/>
            <person name="Jacques N."/>
            <person name="Jung P."/>
            <person name="Lemaire M."/>
            <person name="Mallet S."/>
            <person name="Morel G."/>
            <person name="Richard G.F."/>
            <person name="Sarkar A."/>
            <person name="Savel G."/>
            <person name="Schacherer J."/>
            <person name="Seret M.L."/>
            <person name="Talla E."/>
            <person name="Samson G."/>
            <person name="Jubin C."/>
            <person name="Poulain J."/>
            <person name="Vacherie B."/>
            <person name="Barbe V."/>
            <person name="Pelletier E."/>
            <person name="Sherman D.J."/>
            <person name="Westhof E."/>
            <person name="Weissenbach J."/>
            <person name="Baret P.V."/>
            <person name="Wincker P."/>
            <person name="Gaillardin C."/>
            <person name="Dujon B."/>
            <person name="Souciet J.L."/>
        </authorList>
    </citation>
    <scope>NUCLEOTIDE SEQUENCE [LARGE SCALE GENOMIC DNA]</scope>
    <source>
        <strain evidence="7">ATCC MYA-4447 / BCRC 22081 / CBS 7064 / NBRC 10061 / NRRL Y-12695</strain>
    </source>
</reference>
<gene>
    <name evidence="6" type="primary">Piso0_004510</name>
    <name evidence="5" type="ORF">GNLVRS01_PISO0K18468g</name>
    <name evidence="6" type="ORF">GNLVRS01_PISO0L18469g</name>
</gene>
<organism evidence="6 7">
    <name type="scientific">Pichia sorbitophila (strain ATCC MYA-4447 / BCRC 22081 / CBS 7064 / NBRC 10061 / NRRL Y-12695)</name>
    <name type="common">Hybrid yeast</name>
    <dbReference type="NCBI Taxonomy" id="559304"/>
    <lineage>
        <taxon>Eukaryota</taxon>
        <taxon>Fungi</taxon>
        <taxon>Dikarya</taxon>
        <taxon>Ascomycota</taxon>
        <taxon>Saccharomycotina</taxon>
        <taxon>Pichiomycetes</taxon>
        <taxon>Debaryomycetaceae</taxon>
        <taxon>Millerozyma</taxon>
    </lineage>
</organism>
<dbReference type="InterPro" id="IPR000589">
    <property type="entry name" value="Ribosomal_uS15"/>
</dbReference>
<dbReference type="AlphaFoldDB" id="G8Y5N3"/>
<evidence type="ECO:0000256" key="3">
    <source>
        <dbReference type="ARBA" id="ARBA00023274"/>
    </source>
</evidence>
<comment type="similarity">
    <text evidence="1">Belongs to the universal ribosomal protein uS15 family.</text>
</comment>
<evidence type="ECO:0000313" key="5">
    <source>
        <dbReference type="EMBL" id="CCE83913.1"/>
    </source>
</evidence>
<proteinExistence type="inferred from homology"/>
<reference evidence="6" key="1">
    <citation type="submission" date="2011-10" db="EMBL/GenBank/DDBJ databases">
        <authorList>
            <person name="Genoscope - CEA"/>
        </authorList>
    </citation>
    <scope>NUCLEOTIDE SEQUENCE</scope>
</reference>
<dbReference type="GO" id="GO:0005737">
    <property type="term" value="C:cytoplasm"/>
    <property type="evidence" value="ECO:0007669"/>
    <property type="project" value="UniProtKB-ARBA"/>
</dbReference>
<evidence type="ECO:0000256" key="2">
    <source>
        <dbReference type="ARBA" id="ARBA00022980"/>
    </source>
</evidence>
<dbReference type="eggNOG" id="KOG2815">
    <property type="taxonomic scope" value="Eukaryota"/>
</dbReference>
<dbReference type="GO" id="GO:0003735">
    <property type="term" value="F:structural constituent of ribosome"/>
    <property type="evidence" value="ECO:0007669"/>
    <property type="project" value="InterPro"/>
</dbReference>
<keyword evidence="3" id="KW-0687">Ribonucleoprotein</keyword>
<accession>G8Y5N3</accession>
<dbReference type="HAMAP" id="MF_01343_B">
    <property type="entry name" value="Ribosomal_uS15_B"/>
    <property type="match status" value="1"/>
</dbReference>
<dbReference type="NCBIfam" id="TIGR00952">
    <property type="entry name" value="S15_bact"/>
    <property type="match status" value="1"/>
</dbReference>
<dbReference type="HOGENOM" id="CLU_073662_0_0_1"/>
<dbReference type="GO" id="GO:1990904">
    <property type="term" value="C:ribonucleoprotein complex"/>
    <property type="evidence" value="ECO:0007669"/>
    <property type="project" value="UniProtKB-KW"/>
</dbReference>
<dbReference type="PANTHER" id="PTHR23321:SF26">
    <property type="entry name" value="SMALL RIBOSOMAL SUBUNIT PROTEIN US15M"/>
    <property type="match status" value="1"/>
</dbReference>
<dbReference type="PANTHER" id="PTHR23321">
    <property type="entry name" value="RIBOSOMAL PROTEIN S15, BACTERIAL AND ORGANELLAR"/>
    <property type="match status" value="1"/>
</dbReference>
<dbReference type="InterPro" id="IPR005290">
    <property type="entry name" value="Ribosomal_uS15_bac-type"/>
</dbReference>
<dbReference type="Pfam" id="PF00312">
    <property type="entry name" value="Ribosomal_S15"/>
    <property type="match status" value="1"/>
</dbReference>
<protein>
    <submittedName>
        <fullName evidence="6">Piso0_004510 protein</fullName>
    </submittedName>
</protein>
<dbReference type="OrthoDB" id="441444at2759"/>
<dbReference type="CDD" id="cd00353">
    <property type="entry name" value="Ribosomal_S15p_S13e"/>
    <property type="match status" value="1"/>
</dbReference>
<dbReference type="Proteomes" id="UP000005222">
    <property type="component" value="Chromosome L"/>
</dbReference>
<dbReference type="Gene3D" id="1.10.287.10">
    <property type="entry name" value="S15/NS1, RNA-binding"/>
    <property type="match status" value="1"/>
</dbReference>
<keyword evidence="4" id="KW-0175">Coiled coil</keyword>